<gene>
    <name evidence="2" type="ORF">SPPG_09280</name>
</gene>
<name>A0A0L0HE31_SPIPD</name>
<feature type="region of interest" description="Disordered" evidence="1">
    <location>
        <begin position="507"/>
        <end position="572"/>
    </location>
</feature>
<dbReference type="RefSeq" id="XP_016607269.1">
    <property type="nucleotide sequence ID" value="XM_016757438.1"/>
</dbReference>
<accession>A0A0L0HE31</accession>
<organism evidence="2 3">
    <name type="scientific">Spizellomyces punctatus (strain DAOM BR117)</name>
    <dbReference type="NCBI Taxonomy" id="645134"/>
    <lineage>
        <taxon>Eukaryota</taxon>
        <taxon>Fungi</taxon>
        <taxon>Fungi incertae sedis</taxon>
        <taxon>Chytridiomycota</taxon>
        <taxon>Chytridiomycota incertae sedis</taxon>
        <taxon>Chytridiomycetes</taxon>
        <taxon>Spizellomycetales</taxon>
        <taxon>Spizellomycetaceae</taxon>
        <taxon>Spizellomyces</taxon>
    </lineage>
</organism>
<dbReference type="InParanoid" id="A0A0L0HE31"/>
<feature type="compositionally biased region" description="Polar residues" evidence="1">
    <location>
        <begin position="310"/>
        <end position="324"/>
    </location>
</feature>
<evidence type="ECO:0000313" key="2">
    <source>
        <dbReference type="EMBL" id="KNC99229.1"/>
    </source>
</evidence>
<sequence>MSVAELVKLLQKGNTDVTDYNSEQVERDVFWREKRKWVDSKLPTGYFKHPLLNKYHSFGKVDTQFVSDPYYIEIDNRCFGELRDANGRSLDPDTFRPVVSDAELKRMASGRSVDYHPKSNQETRYPIIHGRDGYKNDIDLIACIRRMHEGYEEFIKEEKRKELADIQHFHSSHGIHNPGESLLETTGLGTRGTDISASRDEYNMQRGVIRPTPALSENIFYEEGGMPPTQLVLHRRSESPTSGLPSLTPMDASPSPSSTAFDFTTMQPSPRLHERRNPRDSSLQEVYNPRTGNWIRKNGKVHKELKKEWASNSYKESMPAQSQMPAGIPDQDITDEEQSLNDDDETNDDDHQDYVQELVNKYAGAEPNAGRHAGRGAANPGEVNTSAPKKHTASEKQRAHLEKSQEKALQVRRELAAKRKEERELEKKRKEDERILAKAEALRVEQEKCVEARLRNYMKDLQIEESSDDSSDDDDYEVLKVIKRKRTRPVHPTRADVVRFKNGHEYAGHGVANPGRDPGAEPYPGRHAGHGVANPGRDPGAEPYPGRHAGHGVAYPGRDPGAEPYPVFDEIV</sequence>
<feature type="compositionally biased region" description="Low complexity" evidence="1">
    <location>
        <begin position="367"/>
        <end position="381"/>
    </location>
</feature>
<dbReference type="Proteomes" id="UP000053201">
    <property type="component" value="Unassembled WGS sequence"/>
</dbReference>
<feature type="compositionally biased region" description="Polar residues" evidence="1">
    <location>
        <begin position="254"/>
        <end position="268"/>
    </location>
</feature>
<evidence type="ECO:0000313" key="3">
    <source>
        <dbReference type="Proteomes" id="UP000053201"/>
    </source>
</evidence>
<feature type="region of interest" description="Disordered" evidence="1">
    <location>
        <begin position="366"/>
        <end position="408"/>
    </location>
</feature>
<keyword evidence="3" id="KW-1185">Reference proteome</keyword>
<dbReference type="VEuPathDB" id="FungiDB:SPPG_09280"/>
<dbReference type="EMBL" id="KQ257458">
    <property type="protein sequence ID" value="KNC99229.1"/>
    <property type="molecule type" value="Genomic_DNA"/>
</dbReference>
<dbReference type="AlphaFoldDB" id="A0A0L0HE31"/>
<feature type="region of interest" description="Disordered" evidence="1">
    <location>
        <begin position="310"/>
        <end position="350"/>
    </location>
</feature>
<evidence type="ECO:0000256" key="1">
    <source>
        <dbReference type="SAM" id="MobiDB-lite"/>
    </source>
</evidence>
<dbReference type="GeneID" id="27692405"/>
<feature type="compositionally biased region" description="Acidic residues" evidence="1">
    <location>
        <begin position="332"/>
        <end position="350"/>
    </location>
</feature>
<feature type="compositionally biased region" description="Basic and acidic residues" evidence="1">
    <location>
        <begin position="392"/>
        <end position="408"/>
    </location>
</feature>
<proteinExistence type="predicted"/>
<reference evidence="2 3" key="1">
    <citation type="submission" date="2009-08" db="EMBL/GenBank/DDBJ databases">
        <title>The Genome Sequence of Spizellomyces punctatus strain DAOM BR117.</title>
        <authorList>
            <consortium name="The Broad Institute Genome Sequencing Platform"/>
            <person name="Russ C."/>
            <person name="Cuomo C."/>
            <person name="Shea T."/>
            <person name="Young S.K."/>
            <person name="Zeng Q."/>
            <person name="Koehrsen M."/>
            <person name="Haas B."/>
            <person name="Borodovsky M."/>
            <person name="Guigo R."/>
            <person name="Alvarado L."/>
            <person name="Berlin A."/>
            <person name="Bochicchio J."/>
            <person name="Borenstein D."/>
            <person name="Chapman S."/>
            <person name="Chen Z."/>
            <person name="Engels R."/>
            <person name="Freedman E."/>
            <person name="Gellesch M."/>
            <person name="Goldberg J."/>
            <person name="Griggs A."/>
            <person name="Gujja S."/>
            <person name="Heiman D."/>
            <person name="Hepburn T."/>
            <person name="Howarth C."/>
            <person name="Jen D."/>
            <person name="Larson L."/>
            <person name="Lewis B."/>
            <person name="Mehta T."/>
            <person name="Park D."/>
            <person name="Pearson M."/>
            <person name="Roberts A."/>
            <person name="Saif S."/>
            <person name="Shenoy N."/>
            <person name="Sisk P."/>
            <person name="Stolte C."/>
            <person name="Sykes S."/>
            <person name="Thomson T."/>
            <person name="Walk T."/>
            <person name="White J."/>
            <person name="Yandava C."/>
            <person name="Burger G."/>
            <person name="Gray M.W."/>
            <person name="Holland P.W.H."/>
            <person name="King N."/>
            <person name="Lang F.B.F."/>
            <person name="Roger A.J."/>
            <person name="Ruiz-Trillo I."/>
            <person name="Lander E."/>
            <person name="Nusbaum C."/>
        </authorList>
    </citation>
    <scope>NUCLEOTIDE SEQUENCE [LARGE SCALE GENOMIC DNA]</scope>
    <source>
        <strain evidence="2 3">DAOM BR117</strain>
    </source>
</reference>
<protein>
    <submittedName>
        <fullName evidence="2">Uncharacterized protein</fullName>
    </submittedName>
</protein>
<feature type="region of interest" description="Disordered" evidence="1">
    <location>
        <begin position="235"/>
        <end position="294"/>
    </location>
</feature>